<name>A0A9D1DCD6_9FIRM</name>
<dbReference type="AlphaFoldDB" id="A0A9D1DCD6"/>
<organism evidence="2 3">
    <name type="scientific">Candidatus Coproplasma stercoripullorum</name>
    <dbReference type="NCBI Taxonomy" id="2840751"/>
    <lineage>
        <taxon>Bacteria</taxon>
        <taxon>Bacillati</taxon>
        <taxon>Bacillota</taxon>
        <taxon>Clostridia</taxon>
        <taxon>Eubacteriales</taxon>
        <taxon>Candidatus Coproplasma</taxon>
    </lineage>
</organism>
<comment type="caution">
    <text evidence="2">The sequence shown here is derived from an EMBL/GenBank/DDBJ whole genome shotgun (WGS) entry which is preliminary data.</text>
</comment>
<keyword evidence="1" id="KW-0812">Transmembrane</keyword>
<keyword evidence="1" id="KW-1133">Transmembrane helix</keyword>
<reference evidence="2" key="2">
    <citation type="journal article" date="2021" name="PeerJ">
        <title>Extensive microbial diversity within the chicken gut microbiome revealed by metagenomics and culture.</title>
        <authorList>
            <person name="Gilroy R."/>
            <person name="Ravi A."/>
            <person name="Getino M."/>
            <person name="Pursley I."/>
            <person name="Horton D.L."/>
            <person name="Alikhan N.F."/>
            <person name="Baker D."/>
            <person name="Gharbi K."/>
            <person name="Hall N."/>
            <person name="Watson M."/>
            <person name="Adriaenssens E.M."/>
            <person name="Foster-Nyarko E."/>
            <person name="Jarju S."/>
            <person name="Secka A."/>
            <person name="Antonio M."/>
            <person name="Oren A."/>
            <person name="Chaudhuri R.R."/>
            <person name="La Ragione R."/>
            <person name="Hildebrand F."/>
            <person name="Pallen M.J."/>
        </authorList>
    </citation>
    <scope>NUCLEOTIDE SEQUENCE</scope>
    <source>
        <strain evidence="2">ChiW25-3613</strain>
    </source>
</reference>
<evidence type="ECO:0000313" key="2">
    <source>
        <dbReference type="EMBL" id="HIR39450.1"/>
    </source>
</evidence>
<feature type="transmembrane region" description="Helical" evidence="1">
    <location>
        <begin position="181"/>
        <end position="202"/>
    </location>
</feature>
<evidence type="ECO:0000313" key="3">
    <source>
        <dbReference type="Proteomes" id="UP000824179"/>
    </source>
</evidence>
<dbReference type="Pfam" id="PF09546">
    <property type="entry name" value="Spore_III_AE"/>
    <property type="match status" value="1"/>
</dbReference>
<feature type="transmembrane region" description="Helical" evidence="1">
    <location>
        <begin position="374"/>
        <end position="394"/>
    </location>
</feature>
<reference evidence="2" key="1">
    <citation type="submission" date="2020-10" db="EMBL/GenBank/DDBJ databases">
        <authorList>
            <person name="Gilroy R."/>
        </authorList>
    </citation>
    <scope>NUCLEOTIDE SEQUENCE</scope>
    <source>
        <strain evidence="2">ChiW25-3613</strain>
    </source>
</reference>
<gene>
    <name evidence="2" type="ORF">IAB90_03610</name>
</gene>
<protein>
    <submittedName>
        <fullName evidence="2">Stage III sporulation protein AE</fullName>
    </submittedName>
</protein>
<evidence type="ECO:0000256" key="1">
    <source>
        <dbReference type="SAM" id="Phobius"/>
    </source>
</evidence>
<dbReference type="Proteomes" id="UP000824179">
    <property type="component" value="Unassembled WGS sequence"/>
</dbReference>
<feature type="transmembrane region" description="Helical" evidence="1">
    <location>
        <begin position="295"/>
        <end position="316"/>
    </location>
</feature>
<accession>A0A9D1DCD6</accession>
<dbReference type="InterPro" id="IPR014194">
    <property type="entry name" value="Spore_III_AE"/>
</dbReference>
<feature type="transmembrane region" description="Helical" evidence="1">
    <location>
        <begin position="328"/>
        <end position="354"/>
    </location>
</feature>
<feature type="transmembrane region" description="Helical" evidence="1">
    <location>
        <begin position="208"/>
        <end position="233"/>
    </location>
</feature>
<feature type="transmembrane region" description="Helical" evidence="1">
    <location>
        <begin position="253"/>
        <end position="275"/>
    </location>
</feature>
<keyword evidence="1" id="KW-0472">Membrane</keyword>
<proteinExistence type="predicted"/>
<sequence length="401" mass="42497">MKFLRISKQKAALLAVIMFFILLMAGVPVLGAAADEDDGEEQLSQNIDDVLEGLDLSELQQYLDENSDSYLFNFGDNAEEIIRYLINGNIGTDYGSYITEILSVVFSDVVSLLPAFAEVVAISLLCAVFSGAEGSVLGKSTSRVVKLACYSLVVAIVSTALVEVVSECISCVTSLQKQMEIISPILITLTVLTGGTGSAAVYQPSAVFLSGGAVEIVNGFIFPAAIAAAVLNFMSKINPQISFTGMSKLLKSIIKWTLGITVTIFSVFLTVQSSATSLFDGVFFKVSKYIIGNSVPIVGGFLSGGFDLLTAAGLLIKNSVGMCGIVLLIMQISAPLVLLIAFSLLLKVAGAVVQAAGEKELYSLFSDLSSDTEYFIAGLLVVAFMYCLLIMLVINSANSFI</sequence>
<dbReference type="EMBL" id="DVHB01000062">
    <property type="protein sequence ID" value="HIR39450.1"/>
    <property type="molecule type" value="Genomic_DNA"/>
</dbReference>